<accession>A0A0P9CZ56</accession>
<dbReference type="Pfam" id="PF00288">
    <property type="entry name" value="GHMP_kinases_N"/>
    <property type="match status" value="1"/>
</dbReference>
<evidence type="ECO:0000313" key="5">
    <source>
        <dbReference type="EMBL" id="KPV48384.1"/>
    </source>
</evidence>
<evidence type="ECO:0000313" key="6">
    <source>
        <dbReference type="Proteomes" id="UP000050509"/>
    </source>
</evidence>
<evidence type="ECO:0000256" key="3">
    <source>
        <dbReference type="ARBA" id="ARBA00022840"/>
    </source>
</evidence>
<dbReference type="EMBL" id="LJCR01002696">
    <property type="protein sequence ID" value="KPV48384.1"/>
    <property type="molecule type" value="Genomic_DNA"/>
</dbReference>
<feature type="domain" description="GHMP kinase N-terminal" evidence="4">
    <location>
        <begin position="100"/>
        <end position="175"/>
    </location>
</feature>
<dbReference type="PRINTS" id="PR00960">
    <property type="entry name" value="LMBPPROTEIN"/>
</dbReference>
<keyword evidence="6" id="KW-1185">Reference proteome</keyword>
<keyword evidence="2 5" id="KW-0418">Kinase</keyword>
<feature type="non-terminal residue" evidence="5">
    <location>
        <position position="255"/>
    </location>
</feature>
<organism evidence="5 6">
    <name type="scientific">Kouleothrix aurantiaca</name>
    <dbReference type="NCBI Taxonomy" id="186479"/>
    <lineage>
        <taxon>Bacteria</taxon>
        <taxon>Bacillati</taxon>
        <taxon>Chloroflexota</taxon>
        <taxon>Chloroflexia</taxon>
        <taxon>Chloroflexales</taxon>
        <taxon>Roseiflexineae</taxon>
        <taxon>Roseiflexaceae</taxon>
        <taxon>Kouleothrix</taxon>
    </lineage>
</organism>
<comment type="caution">
    <text evidence="5">The sequence shown here is derived from an EMBL/GenBank/DDBJ whole genome shotgun (WGS) entry which is preliminary data.</text>
</comment>
<dbReference type="GO" id="GO:0005524">
    <property type="term" value="F:ATP binding"/>
    <property type="evidence" value="ECO:0007669"/>
    <property type="project" value="UniProtKB-KW"/>
</dbReference>
<protein>
    <submittedName>
        <fullName evidence="5">GHMP kinase</fullName>
    </submittedName>
</protein>
<keyword evidence="1" id="KW-0547">Nucleotide-binding</keyword>
<dbReference type="AlphaFoldDB" id="A0A0P9CZ56"/>
<keyword evidence="2 5" id="KW-0808">Transferase</keyword>
<sequence>MALQPSPRLIHSHAPIRICDNGGWTDTWFAGHGAVCNIAVSPGAGVQIAATPRTPGTPHVTLHAVNYGQHIPYEPAAWGARPPFEHPHPLLAAALAEIAPPDDLALDIEIASPIPAGASTGTSAAVTVALLGALDALHPGRRTAHEIAYAAHRVEAVRLGQQCGIQDQLASAYGGISYIEMMRYPHASVSPIRLAPALRWELERRLLLVFLGAAHSSWDVHGSVIARLEQEGGASPQLAGLRHCAALMRDALYAG</sequence>
<evidence type="ECO:0000256" key="1">
    <source>
        <dbReference type="ARBA" id="ARBA00022741"/>
    </source>
</evidence>
<dbReference type="Gene3D" id="3.30.230.120">
    <property type="match status" value="1"/>
</dbReference>
<dbReference type="PANTHER" id="PTHR10457">
    <property type="entry name" value="MEVALONATE KINASE/GALACTOKINASE"/>
    <property type="match status" value="1"/>
</dbReference>
<dbReference type="InterPro" id="IPR001174">
    <property type="entry name" value="HddA/FKP"/>
</dbReference>
<keyword evidence="3" id="KW-0067">ATP-binding</keyword>
<dbReference type="PANTHER" id="PTHR10457:SF7">
    <property type="entry name" value="GALACTOKINASE-RELATED"/>
    <property type="match status" value="1"/>
</dbReference>
<evidence type="ECO:0000256" key="2">
    <source>
        <dbReference type="ARBA" id="ARBA00022777"/>
    </source>
</evidence>
<dbReference type="InterPro" id="IPR006204">
    <property type="entry name" value="GHMP_kinase_N_dom"/>
</dbReference>
<dbReference type="GO" id="GO:0004335">
    <property type="term" value="F:galactokinase activity"/>
    <property type="evidence" value="ECO:0007669"/>
    <property type="project" value="TreeGrafter"/>
</dbReference>
<name>A0A0P9CZ56_9CHLR</name>
<dbReference type="GO" id="GO:0005829">
    <property type="term" value="C:cytosol"/>
    <property type="evidence" value="ECO:0007669"/>
    <property type="project" value="TreeGrafter"/>
</dbReference>
<dbReference type="Proteomes" id="UP000050509">
    <property type="component" value="Unassembled WGS sequence"/>
</dbReference>
<evidence type="ECO:0000259" key="4">
    <source>
        <dbReference type="Pfam" id="PF00288"/>
    </source>
</evidence>
<dbReference type="GO" id="GO:0006012">
    <property type="term" value="P:galactose metabolic process"/>
    <property type="evidence" value="ECO:0007669"/>
    <property type="project" value="TreeGrafter"/>
</dbReference>
<dbReference type="SUPFAM" id="SSF54211">
    <property type="entry name" value="Ribosomal protein S5 domain 2-like"/>
    <property type="match status" value="1"/>
</dbReference>
<reference evidence="5 6" key="1">
    <citation type="submission" date="2015-09" db="EMBL/GenBank/DDBJ databases">
        <title>Draft genome sequence of Kouleothrix aurantiaca JCM 19913.</title>
        <authorList>
            <person name="Hemp J."/>
        </authorList>
    </citation>
    <scope>NUCLEOTIDE SEQUENCE [LARGE SCALE GENOMIC DNA]</scope>
    <source>
        <strain evidence="5 6">COM-B</strain>
    </source>
</reference>
<proteinExistence type="predicted"/>
<dbReference type="InterPro" id="IPR020568">
    <property type="entry name" value="Ribosomal_Su5_D2-typ_SF"/>
</dbReference>
<gene>
    <name evidence="5" type="ORF">SE17_38360</name>
</gene>